<gene>
    <name evidence="1" type="ORF">IGX34_20835</name>
</gene>
<name>A0ABR9GFK7_9GAMM</name>
<reference evidence="1 2" key="1">
    <citation type="submission" date="2020-09" db="EMBL/GenBank/DDBJ databases">
        <title>Dyella sp. 7MK23 isolated from forest soil.</title>
        <authorList>
            <person name="Fu J."/>
        </authorList>
    </citation>
    <scope>NUCLEOTIDE SEQUENCE [LARGE SCALE GENOMIC DNA]</scope>
    <source>
        <strain evidence="1 2">7MK23</strain>
    </source>
</reference>
<evidence type="ECO:0000313" key="2">
    <source>
        <dbReference type="Proteomes" id="UP000651010"/>
    </source>
</evidence>
<dbReference type="RefSeq" id="WP_192557682.1">
    <property type="nucleotide sequence ID" value="NZ_JACZZA010000017.1"/>
</dbReference>
<protein>
    <recommendedName>
        <fullName evidence="3">AlpA family phage regulatory protein</fullName>
    </recommendedName>
</protein>
<evidence type="ECO:0000313" key="1">
    <source>
        <dbReference type="EMBL" id="MBE1162837.1"/>
    </source>
</evidence>
<accession>A0ABR9GFK7</accession>
<comment type="caution">
    <text evidence="1">The sequence shown here is derived from an EMBL/GenBank/DDBJ whole genome shotgun (WGS) entry which is preliminary data.</text>
</comment>
<evidence type="ECO:0008006" key="3">
    <source>
        <dbReference type="Google" id="ProtNLM"/>
    </source>
</evidence>
<proteinExistence type="predicted"/>
<dbReference type="Proteomes" id="UP000651010">
    <property type="component" value="Unassembled WGS sequence"/>
</dbReference>
<keyword evidence="2" id="KW-1185">Reference proteome</keyword>
<organism evidence="1 2">
    <name type="scientific">Dyella acidiphila</name>
    <dbReference type="NCBI Taxonomy" id="2775866"/>
    <lineage>
        <taxon>Bacteria</taxon>
        <taxon>Pseudomonadati</taxon>
        <taxon>Pseudomonadota</taxon>
        <taxon>Gammaproteobacteria</taxon>
        <taxon>Lysobacterales</taxon>
        <taxon>Rhodanobacteraceae</taxon>
        <taxon>Dyella</taxon>
    </lineage>
</organism>
<sequence>MPKRVAAVSTEFLMREVGHLDDSVLLLPQQVFILTGLSLGMLKERMRTRPPQPPHPMPREKAHTAIWYSLGEIRRFLRERAETAEIDRAIAMKHRSFSAWINTGTPDELWPITLVGPTSHRF</sequence>
<dbReference type="EMBL" id="JACZZA010000017">
    <property type="protein sequence ID" value="MBE1162837.1"/>
    <property type="molecule type" value="Genomic_DNA"/>
</dbReference>